<dbReference type="PANTHER" id="PTHR42659:SF9">
    <property type="entry name" value="XANTHINE DEHYDROGENASE FAD-BINDING SUBUNIT XDHB-RELATED"/>
    <property type="match status" value="1"/>
</dbReference>
<dbReference type="InterPro" id="IPR036318">
    <property type="entry name" value="FAD-bd_PCMH-like_sf"/>
</dbReference>
<evidence type="ECO:0000313" key="4">
    <source>
        <dbReference type="EMBL" id="EDN75738.1"/>
    </source>
</evidence>
<organism evidence="4 5">
    <name type="scientific">Mediterraneibacter gnavus (strain ATCC 29149 / DSM 114966 / JCM 6515 / VPI C7-9)</name>
    <name type="common">Ruminococcus gnavus</name>
    <dbReference type="NCBI Taxonomy" id="411470"/>
    <lineage>
        <taxon>Bacteria</taxon>
        <taxon>Bacillati</taxon>
        <taxon>Bacillota</taxon>
        <taxon>Clostridia</taxon>
        <taxon>Lachnospirales</taxon>
        <taxon>Lachnospiraceae</taxon>
        <taxon>Mediterraneibacter</taxon>
    </lineage>
</organism>
<accession>A7B8L1</accession>
<protein>
    <submittedName>
        <fullName evidence="4">FAD binding domain in molybdopterin dehydrogenase</fullName>
    </submittedName>
</protein>
<sequence>MISTFALFLCLENKRVKDTKERRRILLTITDYVKAKTLEEAYELNQARNSRVMGGMMWMRLGNARVKTVIDLSELGLDQIEETDHVFKIGAMCTLRQLELHQGLREMYGDGIAECVRHIVGVQFRNQATVGGSIYGRFGFSDVLTALLALDTFVELYNGGIIRLSEFVNRKKDKDLLLSIIIRKSKRSFRYDSVRQTKTDFPVIACSVVTGMVNGVESWYFSVGARPMKAALLEKQWEIPADISEEEIREYAKIVASEFEYGTNMRGSAKYRQHLAEVLIFREMRSIITEGRAWK</sequence>
<dbReference type="PROSITE" id="PS51387">
    <property type="entry name" value="FAD_PCMH"/>
    <property type="match status" value="1"/>
</dbReference>
<dbReference type="Pfam" id="PF00941">
    <property type="entry name" value="FAD_binding_5"/>
    <property type="match status" value="1"/>
</dbReference>
<dbReference type="InterPro" id="IPR016166">
    <property type="entry name" value="FAD-bd_PCMH"/>
</dbReference>
<evidence type="ECO:0000256" key="2">
    <source>
        <dbReference type="ARBA" id="ARBA00023002"/>
    </source>
</evidence>
<dbReference type="eggNOG" id="COG1319">
    <property type="taxonomic scope" value="Bacteria"/>
</dbReference>
<dbReference type="InterPro" id="IPR036683">
    <property type="entry name" value="CO_DH_flav_C_dom_sf"/>
</dbReference>
<dbReference type="Gene3D" id="3.30.465.10">
    <property type="match status" value="1"/>
</dbReference>
<proteinExistence type="predicted"/>
<dbReference type="SMART" id="SM01092">
    <property type="entry name" value="CO_deh_flav_C"/>
    <property type="match status" value="1"/>
</dbReference>
<dbReference type="AlphaFoldDB" id="A7B8L1"/>
<dbReference type="InterPro" id="IPR051312">
    <property type="entry name" value="Diverse_Substr_Oxidored"/>
</dbReference>
<dbReference type="Pfam" id="PF03450">
    <property type="entry name" value="CO_deh_flav_C"/>
    <property type="match status" value="1"/>
</dbReference>
<dbReference type="SUPFAM" id="SSF55447">
    <property type="entry name" value="CO dehydrogenase flavoprotein C-terminal domain-like"/>
    <property type="match status" value="1"/>
</dbReference>
<keyword evidence="1" id="KW-0285">Flavoprotein</keyword>
<evidence type="ECO:0000256" key="1">
    <source>
        <dbReference type="ARBA" id="ARBA00022630"/>
    </source>
</evidence>
<dbReference type="GO" id="GO:0071949">
    <property type="term" value="F:FAD binding"/>
    <property type="evidence" value="ECO:0007669"/>
    <property type="project" value="InterPro"/>
</dbReference>
<reference evidence="4 5" key="2">
    <citation type="submission" date="2007-06" db="EMBL/GenBank/DDBJ databases">
        <title>Draft genome sequence of Ruminococcus gnavus (ATCC 29149).</title>
        <authorList>
            <person name="Sudarsanam P."/>
            <person name="Ley R."/>
            <person name="Guruge J."/>
            <person name="Turnbaugh P.J."/>
            <person name="Mahowald M."/>
            <person name="Liep D."/>
            <person name="Gordon J."/>
        </authorList>
    </citation>
    <scope>NUCLEOTIDE SEQUENCE [LARGE SCALE GENOMIC DNA]</scope>
    <source>
        <strain evidence="4 5">ATCC 29149</strain>
    </source>
</reference>
<dbReference type="InterPro" id="IPR005107">
    <property type="entry name" value="CO_DH_flav_C"/>
</dbReference>
<reference evidence="4 5" key="1">
    <citation type="submission" date="2007-04" db="EMBL/GenBank/DDBJ databases">
        <authorList>
            <person name="Fulton L."/>
            <person name="Clifton S."/>
            <person name="Fulton B."/>
            <person name="Xu J."/>
            <person name="Minx P."/>
            <person name="Pepin K.H."/>
            <person name="Johnson M."/>
            <person name="Thiruvilangam P."/>
            <person name="Bhonagiri V."/>
            <person name="Nash W.E."/>
            <person name="Mardis E.R."/>
            <person name="Wilson R.K."/>
        </authorList>
    </citation>
    <scope>NUCLEOTIDE SEQUENCE [LARGE SCALE GENOMIC DNA]</scope>
    <source>
        <strain evidence="4 5">ATCC 29149</strain>
    </source>
</reference>
<keyword evidence="2" id="KW-0560">Oxidoreductase</keyword>
<dbReference type="Proteomes" id="UP000004410">
    <property type="component" value="Unassembled WGS sequence"/>
</dbReference>
<dbReference type="PaxDb" id="411470-RUMGNA_03933"/>
<feature type="domain" description="FAD-binding PCMH-type" evidence="3">
    <location>
        <begin position="25"/>
        <end position="187"/>
    </location>
</feature>
<dbReference type="SUPFAM" id="SSF56176">
    <property type="entry name" value="FAD-binding/transporter-associated domain-like"/>
    <property type="match status" value="1"/>
</dbReference>
<dbReference type="EMBL" id="AAYG02000040">
    <property type="protein sequence ID" value="EDN75738.1"/>
    <property type="molecule type" value="Genomic_DNA"/>
</dbReference>
<dbReference type="PANTHER" id="PTHR42659">
    <property type="entry name" value="XANTHINE DEHYDROGENASE SUBUNIT C-RELATED"/>
    <property type="match status" value="1"/>
</dbReference>
<dbReference type="InterPro" id="IPR016169">
    <property type="entry name" value="FAD-bd_PCMH_sub2"/>
</dbReference>
<name>A7B8L1_MEDG7</name>
<dbReference type="InterPro" id="IPR002346">
    <property type="entry name" value="Mopterin_DH_FAD-bd"/>
</dbReference>
<gene>
    <name evidence="4" type="ORF">RUMGNA_03933</name>
</gene>
<comment type="caution">
    <text evidence="4">The sequence shown here is derived from an EMBL/GenBank/DDBJ whole genome shotgun (WGS) entry which is preliminary data.</text>
</comment>
<evidence type="ECO:0000259" key="3">
    <source>
        <dbReference type="PROSITE" id="PS51387"/>
    </source>
</evidence>
<evidence type="ECO:0000313" key="5">
    <source>
        <dbReference type="Proteomes" id="UP000004410"/>
    </source>
</evidence>
<dbReference type="GO" id="GO:0016491">
    <property type="term" value="F:oxidoreductase activity"/>
    <property type="evidence" value="ECO:0007669"/>
    <property type="project" value="UniProtKB-KW"/>
</dbReference>
<dbReference type="Gene3D" id="3.30.390.50">
    <property type="entry name" value="CO dehydrogenase flavoprotein, C-terminal domain"/>
    <property type="match status" value="1"/>
</dbReference>